<protein>
    <submittedName>
        <fullName evidence="2">8763_t:CDS:1</fullName>
    </submittedName>
</protein>
<feature type="compositionally biased region" description="Basic and acidic residues" evidence="1">
    <location>
        <begin position="18"/>
        <end position="27"/>
    </location>
</feature>
<feature type="compositionally biased region" description="Basic residues" evidence="1">
    <location>
        <begin position="337"/>
        <end position="357"/>
    </location>
</feature>
<reference evidence="2 3" key="1">
    <citation type="submission" date="2021-06" db="EMBL/GenBank/DDBJ databases">
        <authorList>
            <person name="Kallberg Y."/>
            <person name="Tangrot J."/>
            <person name="Rosling A."/>
        </authorList>
    </citation>
    <scope>NUCLEOTIDE SEQUENCE [LARGE SCALE GENOMIC DNA]</scope>
    <source>
        <strain evidence="2 3">120-4 pot B 10/14</strain>
    </source>
</reference>
<feature type="region of interest" description="Disordered" evidence="1">
    <location>
        <begin position="337"/>
        <end position="563"/>
    </location>
</feature>
<feature type="compositionally biased region" description="Polar residues" evidence="1">
    <location>
        <begin position="125"/>
        <end position="135"/>
    </location>
</feature>
<dbReference type="Proteomes" id="UP000789901">
    <property type="component" value="Unassembled WGS sequence"/>
</dbReference>
<gene>
    <name evidence="2" type="ORF">GMARGA_LOCUS15219</name>
</gene>
<feature type="compositionally biased region" description="Low complexity" evidence="1">
    <location>
        <begin position="96"/>
        <end position="110"/>
    </location>
</feature>
<dbReference type="InterPro" id="IPR018562">
    <property type="entry name" value="ARS-binding_2"/>
</dbReference>
<proteinExistence type="predicted"/>
<feature type="compositionally biased region" description="Low complexity" evidence="1">
    <location>
        <begin position="70"/>
        <end position="82"/>
    </location>
</feature>
<feature type="region of interest" description="Disordered" evidence="1">
    <location>
        <begin position="1"/>
        <end position="179"/>
    </location>
</feature>
<feature type="compositionally biased region" description="Acidic residues" evidence="1">
    <location>
        <begin position="364"/>
        <end position="384"/>
    </location>
</feature>
<feature type="compositionally biased region" description="Polar residues" evidence="1">
    <location>
        <begin position="48"/>
        <end position="64"/>
    </location>
</feature>
<feature type="compositionally biased region" description="Low complexity" evidence="1">
    <location>
        <begin position="145"/>
        <end position="159"/>
    </location>
</feature>
<feature type="compositionally biased region" description="Polar residues" evidence="1">
    <location>
        <begin position="83"/>
        <end position="95"/>
    </location>
</feature>
<evidence type="ECO:0000256" key="1">
    <source>
        <dbReference type="SAM" id="MobiDB-lite"/>
    </source>
</evidence>
<keyword evidence="3" id="KW-1185">Reference proteome</keyword>
<feature type="compositionally biased region" description="Low complexity" evidence="1">
    <location>
        <begin position="477"/>
        <end position="493"/>
    </location>
</feature>
<dbReference type="PANTHER" id="PTHR42048:SF1">
    <property type="entry name" value="ARS-BINDING PROTEIN 2"/>
    <property type="match status" value="1"/>
</dbReference>
<comment type="caution">
    <text evidence="2">The sequence shown here is derived from an EMBL/GenBank/DDBJ whole genome shotgun (WGS) entry which is preliminary data.</text>
</comment>
<evidence type="ECO:0000313" key="3">
    <source>
        <dbReference type="Proteomes" id="UP000789901"/>
    </source>
</evidence>
<feature type="compositionally biased region" description="Polar residues" evidence="1">
    <location>
        <begin position="1"/>
        <end position="17"/>
    </location>
</feature>
<name>A0ABN7V762_GIGMA</name>
<organism evidence="2 3">
    <name type="scientific">Gigaspora margarita</name>
    <dbReference type="NCBI Taxonomy" id="4874"/>
    <lineage>
        <taxon>Eukaryota</taxon>
        <taxon>Fungi</taxon>
        <taxon>Fungi incertae sedis</taxon>
        <taxon>Mucoromycota</taxon>
        <taxon>Glomeromycotina</taxon>
        <taxon>Glomeromycetes</taxon>
        <taxon>Diversisporales</taxon>
        <taxon>Gigasporaceae</taxon>
        <taxon>Gigaspora</taxon>
    </lineage>
</organism>
<accession>A0ABN7V762</accession>
<dbReference type="EMBL" id="CAJVQB010010389">
    <property type="protein sequence ID" value="CAG8739428.1"/>
    <property type="molecule type" value="Genomic_DNA"/>
</dbReference>
<feature type="compositionally biased region" description="Polar residues" evidence="1">
    <location>
        <begin position="529"/>
        <end position="541"/>
    </location>
</feature>
<dbReference type="PANTHER" id="PTHR42048">
    <property type="entry name" value="ARS-BINDING PROTEIN 2"/>
    <property type="match status" value="1"/>
</dbReference>
<evidence type="ECO:0000313" key="2">
    <source>
        <dbReference type="EMBL" id="CAG8739428.1"/>
    </source>
</evidence>
<sequence length="635" mass="70236">MPSPTDQNHTNLSPLNKDSSDAPKEGSIDDTTIVDDTCDVTRNESDVGVSTGSSPSQVTTSFYSDGTMRVTTASSAPAVSSSNDPQNSTPNSTAPSVQKSPQKSSKQTSSHRPIRKTRGAPKTINVASNTPNLPDSSVDKKDSTPVSSANVSNPAASTTPARSLQPIIPASGSSSLQANFPRRGLPQKDVNHENIAQRYLEFILYCNPSAPSDLDVSSLLRSFNSVPKSDGKTFDTWVLFQLVSKHHSGEIKTWTKLAQQLGVERTNESSPQKIQQYAVRLKKWMRSIHVDAFFDFILSRSNEYYEDPYKNPTGADAGSGDDDDSDLVLKLIRRASSKRQKRKYTRRNTENHRKRVKAVNYSDGSEEEEDELEDDERDAWDDVNDSMQIDDSGKRKKSNAQFNSSQDKLPKLSKPRNGHIPTPGPSPTTMPDMKLHHNSGDTSHFRVVSSGGPATQLRWRSISVGGGPIPTQSSDITSSQQFSTPVTSTTSPPHKSITSRRKHNSDPSNLGFDSFRLSNKRGQQKLDRSQSPNANWPWPSQNNNLPNGNPGGQDNSNPGFSFSELLLPPNTVSSDPKETINLFQERLVKAVGMLEDSQRKIEMLENVVRQREDEVRKRVVRRIKDDIAAVFQRYE</sequence>
<dbReference type="Pfam" id="PF09441">
    <property type="entry name" value="Abp2"/>
    <property type="match status" value="1"/>
</dbReference>